<proteinExistence type="inferred from homology"/>
<comment type="catalytic activity">
    <reaction evidence="10">
        <text>DNA(n) + a 2'-deoxyribonucleoside 5'-triphosphate = DNA(n+1) + diphosphate</text>
        <dbReference type="Rhea" id="RHEA:22508"/>
        <dbReference type="Rhea" id="RHEA-COMP:17339"/>
        <dbReference type="Rhea" id="RHEA-COMP:17340"/>
        <dbReference type="ChEBI" id="CHEBI:33019"/>
        <dbReference type="ChEBI" id="CHEBI:61560"/>
        <dbReference type="ChEBI" id="CHEBI:173112"/>
        <dbReference type="EC" id="2.7.7.7"/>
    </reaction>
</comment>
<evidence type="ECO:0000256" key="9">
    <source>
        <dbReference type="ARBA" id="ARBA00025611"/>
    </source>
</evidence>
<dbReference type="GO" id="GO:0006260">
    <property type="term" value="P:DNA replication"/>
    <property type="evidence" value="ECO:0007669"/>
    <property type="project" value="UniProtKB-KW"/>
</dbReference>
<dbReference type="NCBIfam" id="NF004226">
    <property type="entry name" value="PRK05673.1"/>
    <property type="match status" value="1"/>
</dbReference>
<dbReference type="Pfam" id="PF02811">
    <property type="entry name" value="PHP"/>
    <property type="match status" value="1"/>
</dbReference>
<evidence type="ECO:0000256" key="4">
    <source>
        <dbReference type="ARBA" id="ARBA00019114"/>
    </source>
</evidence>
<organism evidence="12 13">
    <name type="scientific">Anaerovirgula multivorans</name>
    <dbReference type="NCBI Taxonomy" id="312168"/>
    <lineage>
        <taxon>Bacteria</taxon>
        <taxon>Bacillati</taxon>
        <taxon>Bacillota</taxon>
        <taxon>Clostridia</taxon>
        <taxon>Peptostreptococcales</taxon>
        <taxon>Natronincolaceae</taxon>
        <taxon>Anaerovirgula</taxon>
    </lineage>
</organism>
<evidence type="ECO:0000256" key="10">
    <source>
        <dbReference type="ARBA" id="ARBA00049244"/>
    </source>
</evidence>
<dbReference type="Gene3D" id="2.40.50.140">
    <property type="entry name" value="Nucleic acid-binding proteins"/>
    <property type="match status" value="1"/>
</dbReference>
<accession>A0A239I9N5</accession>
<evidence type="ECO:0000256" key="3">
    <source>
        <dbReference type="ARBA" id="ARBA00012417"/>
    </source>
</evidence>
<evidence type="ECO:0000256" key="8">
    <source>
        <dbReference type="ARBA" id="ARBA00022932"/>
    </source>
</evidence>
<evidence type="ECO:0000256" key="7">
    <source>
        <dbReference type="ARBA" id="ARBA00022705"/>
    </source>
</evidence>
<dbReference type="CDD" id="cd12113">
    <property type="entry name" value="PHP_PolIIIA_DnaE3"/>
    <property type="match status" value="1"/>
</dbReference>
<dbReference type="CDD" id="cd04485">
    <property type="entry name" value="DnaE_OBF"/>
    <property type="match status" value="1"/>
</dbReference>
<dbReference type="GO" id="GO:0003887">
    <property type="term" value="F:DNA-directed DNA polymerase activity"/>
    <property type="evidence" value="ECO:0007669"/>
    <property type="project" value="UniProtKB-KW"/>
</dbReference>
<dbReference type="InterPro" id="IPR011708">
    <property type="entry name" value="DNA_pol3_alpha_NTPase_dom"/>
</dbReference>
<dbReference type="SMART" id="SM00481">
    <property type="entry name" value="POLIIIAc"/>
    <property type="match status" value="1"/>
</dbReference>
<evidence type="ECO:0000256" key="5">
    <source>
        <dbReference type="ARBA" id="ARBA00022679"/>
    </source>
</evidence>
<dbReference type="Pfam" id="PF17657">
    <property type="entry name" value="DNA_pol3_finger"/>
    <property type="match status" value="1"/>
</dbReference>
<keyword evidence="6" id="KW-0548">Nucleotidyltransferase</keyword>
<dbReference type="SUPFAM" id="SSF89550">
    <property type="entry name" value="PHP domain-like"/>
    <property type="match status" value="1"/>
</dbReference>
<dbReference type="GO" id="GO:0003676">
    <property type="term" value="F:nucleic acid binding"/>
    <property type="evidence" value="ECO:0007669"/>
    <property type="project" value="InterPro"/>
</dbReference>
<protein>
    <recommendedName>
        <fullName evidence="4">DNA polymerase III subunit alpha</fullName>
        <ecNumber evidence="3">2.7.7.7</ecNumber>
    </recommendedName>
</protein>
<dbReference type="InterPro" id="IPR012340">
    <property type="entry name" value="NA-bd_OB-fold"/>
</dbReference>
<evidence type="ECO:0000313" key="13">
    <source>
        <dbReference type="Proteomes" id="UP000198304"/>
    </source>
</evidence>
<dbReference type="InterPro" id="IPR040982">
    <property type="entry name" value="DNA_pol3_finger"/>
</dbReference>
<dbReference type="InterPro" id="IPR003141">
    <property type="entry name" value="Pol/His_phosphatase_N"/>
</dbReference>
<keyword evidence="7" id="KW-0235">DNA replication</keyword>
<dbReference type="Pfam" id="PF01336">
    <property type="entry name" value="tRNA_anti-codon"/>
    <property type="match status" value="1"/>
</dbReference>
<evidence type="ECO:0000256" key="1">
    <source>
        <dbReference type="ARBA" id="ARBA00004496"/>
    </source>
</evidence>
<dbReference type="AlphaFoldDB" id="A0A239I9N5"/>
<feature type="domain" description="Polymerase/histidinol phosphatase N-terminal" evidence="11">
    <location>
        <begin position="6"/>
        <end position="73"/>
    </location>
</feature>
<dbReference type="NCBIfam" id="NF005298">
    <property type="entry name" value="PRK06826.1"/>
    <property type="match status" value="1"/>
</dbReference>
<dbReference type="Gene3D" id="1.10.150.870">
    <property type="match status" value="1"/>
</dbReference>
<dbReference type="InterPro" id="IPR016195">
    <property type="entry name" value="Pol/histidinol_Pase-like"/>
</dbReference>
<dbReference type="Pfam" id="PF07733">
    <property type="entry name" value="DNA_pol3_alpha"/>
    <property type="match status" value="1"/>
</dbReference>
<sequence>MSKGFAHLHVHTEYSLLDGFTTINKVMDRVKELGMKAIAITDHGTMFGVVDFYKAAIKKGIKPIIGCEVYTASRGMRDKDPNKDKYQGHLVLLAKNMEGYQNLLKLVSHSYLYGFYYKPRVDYEELAKYSDGLIALSACLAGDIQQHLMKNNYEKAKEIALQLQDIYGKDNFYLELQDHGLKEQKEVNYQLLKLSRETKIPLVATNDVHYVNKEDAEPHDILLCIQTGKIQEDKDRMKFPNEEFYLKSTEEMRDLFPYAEEALENTGKIAEDCNVEFDFNTIHLPQYDTPEGYDVQEYLRKLCYEGLEQRYKNPAETLKDRLEYELKVIEEMGYAEYFLIVWDFIKYAKDNSIPVGPGRGSAAGSIVAYTLGITDIDPIRYNLIFERFLNPERISMPDIDIDFCYERREEVINYVKDKYGEEKVAQIITFGTMGARAAIRDVGRVINMPYNVVDRIAKEIPFAIGMTIRKALEMNPQFKNLYEEDEEAKYLIEMAKKLEGMPRHASTHAAGVVISKKALDEHVPLYVHDNSATTQFTMGTLEELGLLKMDFLGLRTLTVIRDAIDLVEKNHNIKIDFSTCNYEDEKVYQLISRGETLGLFQLESAGMIQFMKELKPSSIEDIIAGISLYRPGPMDSIPQYVACKNDPSKVEYLHESLKPILEVTYGCLVYQEQVMQVVRDLAGYSYGRSDLVRRAMGKKKRSVMEEERQYFIYGKVDEQGDIEISGCIRNGVPENVANKIYDDMIDFANYAFNKSHAAAYAVLGYQTAYLKTYYPVEFMAALITSVMGNTTKVAQYIQDCKRMGIEILPPDINKSFSTFTVEGNKIRFGLAAVKNVGVNMIDSLAKAREEKGKFTSFTEFCQRVESKDLNKRAVESLIKCGAFDDFKVYRAQLMAAYERILESVGQDKKRNIEGQIGLFDMTNDTAIAFKEDVLPNIKEFNDKIKLTMEKDVLGLYISGHPLAEYQQELKYFVNVNSNDLVEMMENPQEAKYKDGEIVRVGGIILEKTTKTTKNNQLMAFVILEDLFGTIECIIFPRTLSEHSNLLQEDYFVIIEGTLNMKDEEKPKILANKVKPLKKMEADKLYIRIEEKEDIILLEKAKNIFRKYHGNVPVYVYIEKENKTFRAERDLWVKLNSELMKELIGVFGDKSVKVKSIS</sequence>
<comment type="similarity">
    <text evidence="2">Belongs to the DNA polymerase type-C family. DnaE subfamily.</text>
</comment>
<dbReference type="GO" id="GO:0008408">
    <property type="term" value="F:3'-5' exonuclease activity"/>
    <property type="evidence" value="ECO:0007669"/>
    <property type="project" value="InterPro"/>
</dbReference>
<comment type="subcellular location">
    <subcellularLocation>
        <location evidence="1">Cytoplasm</location>
    </subcellularLocation>
</comment>
<gene>
    <name evidence="12" type="ORF">SAMN05446037_102642</name>
</gene>
<dbReference type="InterPro" id="IPR004365">
    <property type="entry name" value="NA-bd_OB_tRNA"/>
</dbReference>
<dbReference type="OrthoDB" id="9803237at2"/>
<dbReference type="InterPro" id="IPR041931">
    <property type="entry name" value="DNA_pol3_alpha_thumb_dom"/>
</dbReference>
<dbReference type="Pfam" id="PF14579">
    <property type="entry name" value="HHH_6"/>
    <property type="match status" value="1"/>
</dbReference>
<dbReference type="Gene3D" id="1.10.10.1600">
    <property type="entry name" value="Bacterial DNA polymerase III alpha subunit, thumb domain"/>
    <property type="match status" value="1"/>
</dbReference>
<evidence type="ECO:0000256" key="2">
    <source>
        <dbReference type="ARBA" id="ARBA00009496"/>
    </source>
</evidence>
<evidence type="ECO:0000256" key="6">
    <source>
        <dbReference type="ARBA" id="ARBA00022695"/>
    </source>
</evidence>
<reference evidence="12 13" key="1">
    <citation type="submission" date="2017-06" db="EMBL/GenBank/DDBJ databases">
        <authorList>
            <person name="Kim H.J."/>
            <person name="Triplett B.A."/>
        </authorList>
    </citation>
    <scope>NUCLEOTIDE SEQUENCE [LARGE SCALE GENOMIC DNA]</scope>
    <source>
        <strain evidence="12 13">SCA</strain>
    </source>
</reference>
<dbReference type="PANTHER" id="PTHR32294">
    <property type="entry name" value="DNA POLYMERASE III SUBUNIT ALPHA"/>
    <property type="match status" value="1"/>
</dbReference>
<keyword evidence="8" id="KW-0239">DNA-directed DNA polymerase</keyword>
<dbReference type="GO" id="GO:0005737">
    <property type="term" value="C:cytoplasm"/>
    <property type="evidence" value="ECO:0007669"/>
    <property type="project" value="UniProtKB-SubCell"/>
</dbReference>
<dbReference type="PANTHER" id="PTHR32294:SF0">
    <property type="entry name" value="DNA POLYMERASE III SUBUNIT ALPHA"/>
    <property type="match status" value="1"/>
</dbReference>
<dbReference type="InterPro" id="IPR004805">
    <property type="entry name" value="DnaE2/DnaE/PolC"/>
</dbReference>
<keyword evidence="5" id="KW-0808">Transferase</keyword>
<dbReference type="EMBL" id="FZOJ01000026">
    <property type="protein sequence ID" value="SNS90092.1"/>
    <property type="molecule type" value="Genomic_DNA"/>
</dbReference>
<dbReference type="InterPro" id="IPR004013">
    <property type="entry name" value="PHP_dom"/>
</dbReference>
<dbReference type="EC" id="2.7.7.7" evidence="3"/>
<evidence type="ECO:0000313" key="12">
    <source>
        <dbReference type="EMBL" id="SNS90092.1"/>
    </source>
</evidence>
<dbReference type="NCBIfam" id="TIGR00594">
    <property type="entry name" value="polc"/>
    <property type="match status" value="1"/>
</dbReference>
<dbReference type="InterPro" id="IPR029460">
    <property type="entry name" value="DNAPol_HHH"/>
</dbReference>
<dbReference type="RefSeq" id="WP_089284519.1">
    <property type="nucleotide sequence ID" value="NZ_FZOJ01000026.1"/>
</dbReference>
<evidence type="ECO:0000259" key="11">
    <source>
        <dbReference type="SMART" id="SM00481"/>
    </source>
</evidence>
<keyword evidence="13" id="KW-1185">Reference proteome</keyword>
<comment type="function">
    <text evidence="9">DNA polymerase III is a complex, multichain enzyme responsible for most of the replicative synthesis in bacteria. This DNA polymerase also exhibits 3' to 5' exonuclease activity. The alpha chain is the DNA polymerase.</text>
</comment>
<dbReference type="Gene3D" id="3.20.20.140">
    <property type="entry name" value="Metal-dependent hydrolases"/>
    <property type="match status" value="1"/>
</dbReference>
<name>A0A239I9N5_9FIRM</name>
<dbReference type="Proteomes" id="UP000198304">
    <property type="component" value="Unassembled WGS sequence"/>
</dbReference>